<proteinExistence type="predicted"/>
<dbReference type="KEGG" id="kcm:ABWK59_22615"/>
<name>A0AAU8K206_9ACTN</name>
<evidence type="ECO:0000256" key="1">
    <source>
        <dbReference type="SAM" id="MobiDB-lite"/>
    </source>
</evidence>
<gene>
    <name evidence="2" type="ORF">ABWK59_22615</name>
</gene>
<dbReference type="RefSeq" id="WP_354642434.1">
    <property type="nucleotide sequence ID" value="NZ_CP159872.1"/>
</dbReference>
<evidence type="ECO:0000313" key="2">
    <source>
        <dbReference type="EMBL" id="XCM81502.1"/>
    </source>
</evidence>
<feature type="region of interest" description="Disordered" evidence="1">
    <location>
        <begin position="1"/>
        <end position="20"/>
    </location>
</feature>
<accession>A0AAU8K206</accession>
<evidence type="ECO:0008006" key="3">
    <source>
        <dbReference type="Google" id="ProtNLM"/>
    </source>
</evidence>
<organism evidence="2">
    <name type="scientific">Kitasatospora camelliae</name>
    <dbReference type="NCBI Taxonomy" id="3156397"/>
    <lineage>
        <taxon>Bacteria</taxon>
        <taxon>Bacillati</taxon>
        <taxon>Actinomycetota</taxon>
        <taxon>Actinomycetes</taxon>
        <taxon>Kitasatosporales</taxon>
        <taxon>Streptomycetaceae</taxon>
        <taxon>Kitasatospora</taxon>
    </lineage>
</organism>
<protein>
    <recommendedName>
        <fullName evidence="3">FXSXX-COOH protein</fullName>
    </recommendedName>
</protein>
<dbReference type="EMBL" id="CP159872">
    <property type="protein sequence ID" value="XCM81502.1"/>
    <property type="molecule type" value="Genomic_DNA"/>
</dbReference>
<reference evidence="2" key="1">
    <citation type="submission" date="2024-06" db="EMBL/GenBank/DDBJ databases">
        <title>The genome sequences of Kitasatospora sp. strain HUAS MG31.</title>
        <authorList>
            <person name="Mo P."/>
        </authorList>
    </citation>
    <scope>NUCLEOTIDE SEQUENCE</scope>
    <source>
        <strain evidence="2">HUAS MG31</strain>
    </source>
</reference>
<sequence length="74" mass="8073">MSEPTKTATRTTLIGRSTANPRRTTLASVEDFSQLPGFTASQEPRAYATELPDVTANPRRTQLMVAPAPRTPED</sequence>
<dbReference type="AlphaFoldDB" id="A0AAU8K206"/>